<protein>
    <submittedName>
        <fullName evidence="1">Uncharacterized protein</fullName>
    </submittedName>
</protein>
<name>A0A1G8ACE4_9ACTN</name>
<accession>A0A1G8ACE4</accession>
<reference evidence="1 2" key="1">
    <citation type="submission" date="2016-10" db="EMBL/GenBank/DDBJ databases">
        <authorList>
            <person name="de Groot N.N."/>
        </authorList>
    </citation>
    <scope>NUCLEOTIDE SEQUENCE [LARGE SCALE GENOMIC DNA]</scope>
    <source>
        <strain evidence="1 2">CPCC 201354</strain>
    </source>
</reference>
<evidence type="ECO:0000313" key="1">
    <source>
        <dbReference type="EMBL" id="SDH18695.1"/>
    </source>
</evidence>
<dbReference type="EMBL" id="FNCN01000012">
    <property type="protein sequence ID" value="SDH18695.1"/>
    <property type="molecule type" value="Genomic_DNA"/>
</dbReference>
<gene>
    <name evidence="1" type="ORF">SAMN05421505_112103</name>
</gene>
<evidence type="ECO:0000313" key="2">
    <source>
        <dbReference type="Proteomes" id="UP000198923"/>
    </source>
</evidence>
<keyword evidence="2" id="KW-1185">Reference proteome</keyword>
<dbReference type="Proteomes" id="UP000198923">
    <property type="component" value="Unassembled WGS sequence"/>
</dbReference>
<sequence length="92" mass="10929">MSRHVYEVGKVVEGEVEILDTVSTKRTREPYWLYFLKDDDGDLYKWWSPEPLPGWRKGVRVRLRGQVKRHDTNPETKERTTVLHNVHGQVVK</sequence>
<organism evidence="1 2">
    <name type="scientific">Sinosporangium album</name>
    <dbReference type="NCBI Taxonomy" id="504805"/>
    <lineage>
        <taxon>Bacteria</taxon>
        <taxon>Bacillati</taxon>
        <taxon>Actinomycetota</taxon>
        <taxon>Actinomycetes</taxon>
        <taxon>Streptosporangiales</taxon>
        <taxon>Streptosporangiaceae</taxon>
        <taxon>Sinosporangium</taxon>
    </lineage>
</organism>
<dbReference type="STRING" id="504805.SAMN05421505_112103"/>
<dbReference type="AlphaFoldDB" id="A0A1G8ACE4"/>
<proteinExistence type="predicted"/>